<organism evidence="2">
    <name type="scientific">Florenciella parvula</name>
    <dbReference type="NCBI Taxonomy" id="236787"/>
    <lineage>
        <taxon>Eukaryota</taxon>
        <taxon>Sar</taxon>
        <taxon>Stramenopiles</taxon>
        <taxon>Ochrophyta</taxon>
        <taxon>Dictyochophyceae</taxon>
        <taxon>Florenciellales</taxon>
        <taxon>Florenciella</taxon>
    </lineage>
</organism>
<sequence length="219" mass="24047">MSSAMATRSIRHIPVALRSMNHGRAASARCYSSLYAPVDDGRARRGDPVHDLVGDAEQPGLYGLGVKSIATRNVKRGEVIFHEAGPSTDKPTMHSIQVGVDKHVAIMGEGRYTAHSFEPNTLVKIYEDSSHPIDFVAARDIEEGEQISFDYTTTEWDMGAPFTDAVTGKTCQGFKHLPAAEKLARLREGVLPSHIMRLWIEHELLPQEGPRDGSVKTGE</sequence>
<feature type="domain" description="SET" evidence="1">
    <location>
        <begin position="51"/>
        <end position="152"/>
    </location>
</feature>
<evidence type="ECO:0000259" key="1">
    <source>
        <dbReference type="PROSITE" id="PS50280"/>
    </source>
</evidence>
<evidence type="ECO:0000313" key="2">
    <source>
        <dbReference type="EMBL" id="CAD9421660.1"/>
    </source>
</evidence>
<dbReference type="SUPFAM" id="SSF82199">
    <property type="entry name" value="SET domain"/>
    <property type="match status" value="1"/>
</dbReference>
<name>A0A7S2CC74_9STRA</name>
<dbReference type="PANTHER" id="PTHR12350">
    <property type="entry name" value="HISTONE-LYSINE N-METHYLTRANSFERASE-RELATED"/>
    <property type="match status" value="1"/>
</dbReference>
<proteinExistence type="predicted"/>
<reference evidence="2" key="1">
    <citation type="submission" date="2021-01" db="EMBL/GenBank/DDBJ databases">
        <authorList>
            <person name="Corre E."/>
            <person name="Pelletier E."/>
            <person name="Niang G."/>
            <person name="Scheremetjew M."/>
            <person name="Finn R."/>
            <person name="Kale V."/>
            <person name="Holt S."/>
            <person name="Cochrane G."/>
            <person name="Meng A."/>
            <person name="Brown T."/>
            <person name="Cohen L."/>
        </authorList>
    </citation>
    <scope>NUCLEOTIDE SEQUENCE</scope>
    <source>
        <strain evidence="2">RCC1693</strain>
    </source>
</reference>
<dbReference type="Pfam" id="PF00856">
    <property type="entry name" value="SET"/>
    <property type="match status" value="1"/>
</dbReference>
<accession>A0A7S2CC74</accession>
<dbReference type="PROSITE" id="PS50280">
    <property type="entry name" value="SET"/>
    <property type="match status" value="1"/>
</dbReference>
<dbReference type="PANTHER" id="PTHR12350:SF19">
    <property type="entry name" value="SET DOMAIN-CONTAINING PROTEIN"/>
    <property type="match status" value="1"/>
</dbReference>
<protein>
    <recommendedName>
        <fullName evidence="1">SET domain-containing protein</fullName>
    </recommendedName>
</protein>
<dbReference type="Gene3D" id="2.170.270.10">
    <property type="entry name" value="SET domain"/>
    <property type="match status" value="1"/>
</dbReference>
<dbReference type="AlphaFoldDB" id="A0A7S2CC74"/>
<dbReference type="InterPro" id="IPR001214">
    <property type="entry name" value="SET_dom"/>
</dbReference>
<dbReference type="EMBL" id="HBGT01019211">
    <property type="protein sequence ID" value="CAD9421660.1"/>
    <property type="molecule type" value="Transcribed_RNA"/>
</dbReference>
<dbReference type="InterPro" id="IPR046341">
    <property type="entry name" value="SET_dom_sf"/>
</dbReference>
<gene>
    <name evidence="2" type="ORF">FPAR1323_LOCUS10122</name>
</gene>
<dbReference type="InterPro" id="IPR053201">
    <property type="entry name" value="Flavunoidine_N-MTase"/>
</dbReference>